<keyword evidence="5 10" id="KW-0812">Transmembrane</keyword>
<dbReference type="GO" id="GO:0065002">
    <property type="term" value="P:intracellular protein transmembrane transport"/>
    <property type="evidence" value="ECO:0007669"/>
    <property type="project" value="TreeGrafter"/>
</dbReference>
<evidence type="ECO:0000256" key="10">
    <source>
        <dbReference type="RuleBase" id="RU365087"/>
    </source>
</evidence>
<dbReference type="Pfam" id="PF03840">
    <property type="entry name" value="SecG"/>
    <property type="match status" value="1"/>
</dbReference>
<evidence type="ECO:0000256" key="11">
    <source>
        <dbReference type="SAM" id="MobiDB-lite"/>
    </source>
</evidence>
<evidence type="ECO:0000256" key="7">
    <source>
        <dbReference type="ARBA" id="ARBA00022989"/>
    </source>
</evidence>
<keyword evidence="3 10" id="KW-0813">Transport</keyword>
<dbReference type="NCBIfam" id="TIGR00810">
    <property type="entry name" value="secG"/>
    <property type="match status" value="1"/>
</dbReference>
<evidence type="ECO:0000256" key="4">
    <source>
        <dbReference type="ARBA" id="ARBA00022475"/>
    </source>
</evidence>
<feature type="compositionally biased region" description="Basic and acidic residues" evidence="11">
    <location>
        <begin position="166"/>
        <end position="178"/>
    </location>
</feature>
<accession>A0A368KW27</accession>
<evidence type="ECO:0000313" key="12">
    <source>
        <dbReference type="EMBL" id="RCS54628.1"/>
    </source>
</evidence>
<dbReference type="GO" id="GO:0005886">
    <property type="term" value="C:plasma membrane"/>
    <property type="evidence" value="ECO:0007669"/>
    <property type="project" value="UniProtKB-SubCell"/>
</dbReference>
<feature type="compositionally biased region" description="Low complexity" evidence="11">
    <location>
        <begin position="121"/>
        <end position="137"/>
    </location>
</feature>
<dbReference type="AlphaFoldDB" id="A0A368KW27"/>
<dbReference type="RefSeq" id="WP_114367693.1">
    <property type="nucleotide sequence ID" value="NZ_QPEX01000010.1"/>
</dbReference>
<keyword evidence="4 10" id="KW-1003">Cell membrane</keyword>
<dbReference type="Proteomes" id="UP000253562">
    <property type="component" value="Unassembled WGS sequence"/>
</dbReference>
<protein>
    <recommendedName>
        <fullName evidence="10">Protein-export membrane protein SecG</fullName>
    </recommendedName>
</protein>
<dbReference type="PANTHER" id="PTHR34182">
    <property type="entry name" value="PROTEIN-EXPORT MEMBRANE PROTEIN SECG"/>
    <property type="match status" value="1"/>
</dbReference>
<evidence type="ECO:0000256" key="8">
    <source>
        <dbReference type="ARBA" id="ARBA00023010"/>
    </source>
</evidence>
<organism evidence="12 13">
    <name type="scientific">Bremerella cremea</name>
    <dbReference type="NCBI Taxonomy" id="1031537"/>
    <lineage>
        <taxon>Bacteria</taxon>
        <taxon>Pseudomonadati</taxon>
        <taxon>Planctomycetota</taxon>
        <taxon>Planctomycetia</taxon>
        <taxon>Pirellulales</taxon>
        <taxon>Pirellulaceae</taxon>
        <taxon>Bremerella</taxon>
    </lineage>
</organism>
<evidence type="ECO:0000313" key="13">
    <source>
        <dbReference type="Proteomes" id="UP000253562"/>
    </source>
</evidence>
<dbReference type="GO" id="GO:0009306">
    <property type="term" value="P:protein secretion"/>
    <property type="evidence" value="ECO:0007669"/>
    <property type="project" value="UniProtKB-UniRule"/>
</dbReference>
<comment type="function">
    <text evidence="10">Involved in protein export. Participates in an early event of protein translocation.</text>
</comment>
<evidence type="ECO:0000256" key="9">
    <source>
        <dbReference type="ARBA" id="ARBA00023136"/>
    </source>
</evidence>
<comment type="subcellular location">
    <subcellularLocation>
        <location evidence="1 10">Cell membrane</location>
        <topology evidence="1 10">Multi-pass membrane protein</topology>
    </subcellularLocation>
</comment>
<dbReference type="EMBL" id="QPEX01000010">
    <property type="protein sequence ID" value="RCS54628.1"/>
    <property type="molecule type" value="Genomic_DNA"/>
</dbReference>
<comment type="caution">
    <text evidence="12">The sequence shown here is derived from an EMBL/GenBank/DDBJ whole genome shotgun (WGS) entry which is preliminary data.</text>
</comment>
<evidence type="ECO:0000256" key="6">
    <source>
        <dbReference type="ARBA" id="ARBA00022927"/>
    </source>
</evidence>
<dbReference type="PANTHER" id="PTHR34182:SF1">
    <property type="entry name" value="PROTEIN-EXPORT MEMBRANE PROTEIN SECG"/>
    <property type="match status" value="1"/>
</dbReference>
<name>A0A368KW27_9BACT</name>
<feature type="transmembrane region" description="Helical" evidence="10">
    <location>
        <begin position="15"/>
        <end position="34"/>
    </location>
</feature>
<evidence type="ECO:0000256" key="1">
    <source>
        <dbReference type="ARBA" id="ARBA00004651"/>
    </source>
</evidence>
<sequence>MTIPILFAAVSPLQYLFGPLIFLTSVFLILVVLVQRGRGGGLTGALGGAGGQSAFGAKAGDVFTKITVVVAAFWILLCILATMSLQDLGSTKVTSSGSNIATPPAGEAATGEAKDGTSSITAPATEEAAKPTSETPASDSKPAADLEPATGEAASTPPPSVDTVEATDKPAADEKPKD</sequence>
<dbReference type="GO" id="GO:0015450">
    <property type="term" value="F:protein-transporting ATPase activity"/>
    <property type="evidence" value="ECO:0007669"/>
    <property type="project" value="UniProtKB-UniRule"/>
</dbReference>
<evidence type="ECO:0000256" key="5">
    <source>
        <dbReference type="ARBA" id="ARBA00022692"/>
    </source>
</evidence>
<evidence type="ECO:0000256" key="3">
    <source>
        <dbReference type="ARBA" id="ARBA00022448"/>
    </source>
</evidence>
<keyword evidence="6 10" id="KW-0653">Protein transport</keyword>
<dbReference type="OrthoDB" id="291622at2"/>
<feature type="region of interest" description="Disordered" evidence="11">
    <location>
        <begin position="92"/>
        <end position="178"/>
    </location>
</feature>
<keyword evidence="7 10" id="KW-1133">Transmembrane helix</keyword>
<feature type="transmembrane region" description="Helical" evidence="10">
    <location>
        <begin position="62"/>
        <end position="85"/>
    </location>
</feature>
<dbReference type="GO" id="GO:0043952">
    <property type="term" value="P:protein transport by the Sec complex"/>
    <property type="evidence" value="ECO:0007669"/>
    <property type="project" value="TreeGrafter"/>
</dbReference>
<evidence type="ECO:0000256" key="2">
    <source>
        <dbReference type="ARBA" id="ARBA00008445"/>
    </source>
</evidence>
<feature type="compositionally biased region" description="Polar residues" evidence="11">
    <location>
        <begin position="92"/>
        <end position="101"/>
    </location>
</feature>
<reference evidence="12 13" key="1">
    <citation type="submission" date="2018-07" db="EMBL/GenBank/DDBJ databases">
        <title>Comparative genomes isolates from brazilian mangrove.</title>
        <authorList>
            <person name="De Araujo J.E."/>
            <person name="Taketani R.G."/>
            <person name="Silva M.C.P."/>
            <person name="Lourenco M.V."/>
            <person name="Oliveira V.M."/>
            <person name="Andreote F.D."/>
        </authorList>
    </citation>
    <scope>NUCLEOTIDE SEQUENCE [LARGE SCALE GENOMIC DNA]</scope>
    <source>
        <strain evidence="12 13">HEX PRIS-MGV</strain>
    </source>
</reference>
<proteinExistence type="inferred from homology"/>
<keyword evidence="8 10" id="KW-0811">Translocation</keyword>
<comment type="similarity">
    <text evidence="2 10">Belongs to the SecG family.</text>
</comment>
<keyword evidence="9 10" id="KW-0472">Membrane</keyword>
<gene>
    <name evidence="12" type="primary">secG</name>
    <name evidence="12" type="ORF">DTL42_05715</name>
</gene>
<dbReference type="InterPro" id="IPR004692">
    <property type="entry name" value="SecG"/>
</dbReference>